<feature type="domain" description="J" evidence="3">
    <location>
        <begin position="149"/>
        <end position="206"/>
    </location>
</feature>
<comment type="caution">
    <text evidence="4">The sequence shown here is derived from an EMBL/GenBank/DDBJ whole genome shotgun (WGS) entry which is preliminary data.</text>
</comment>
<name>A0A1I4RPA7_9HYPH</name>
<dbReference type="Proteomes" id="UP000233491">
    <property type="component" value="Unassembled WGS sequence"/>
</dbReference>
<reference evidence="4 5" key="1">
    <citation type="submission" date="2017-12" db="EMBL/GenBank/DDBJ databases">
        <title>Anaerobic carbon monoxide metabolism by Pleomorphomonas carboxyditropha sp. nov., a new mesophilic hydrogenogenic carboxidotroph.</title>
        <authorList>
            <person name="Esquivel-Elizondo S."/>
            <person name="Krajmalnik-Brown R."/>
        </authorList>
    </citation>
    <scope>NUCLEOTIDE SEQUENCE [LARGE SCALE GENOMIC DNA]</scope>
    <source>
        <strain evidence="4 5">R5-392</strain>
    </source>
</reference>
<proteinExistence type="predicted"/>
<evidence type="ECO:0000313" key="4">
    <source>
        <dbReference type="EMBL" id="PKR88145.1"/>
    </source>
</evidence>
<evidence type="ECO:0000313" key="5">
    <source>
        <dbReference type="Proteomes" id="UP000233491"/>
    </source>
</evidence>
<gene>
    <name evidence="4" type="ORF">CXZ10_17000</name>
</gene>
<dbReference type="InterPro" id="IPR051938">
    <property type="entry name" value="Apopto_cytoskel_mod"/>
</dbReference>
<dbReference type="OrthoDB" id="9786294at2"/>
<dbReference type="CDD" id="cd06257">
    <property type="entry name" value="DnaJ"/>
    <property type="match status" value="1"/>
</dbReference>
<evidence type="ECO:0000256" key="1">
    <source>
        <dbReference type="ARBA" id="ARBA00023186"/>
    </source>
</evidence>
<dbReference type="EMBL" id="PJNW01000014">
    <property type="protein sequence ID" value="PKR88145.1"/>
    <property type="molecule type" value="Genomic_DNA"/>
</dbReference>
<evidence type="ECO:0000256" key="2">
    <source>
        <dbReference type="SAM" id="MobiDB-lite"/>
    </source>
</evidence>
<protein>
    <submittedName>
        <fullName evidence="4">Molecular chaperone DnaJ</fullName>
    </submittedName>
</protein>
<dbReference type="SMART" id="SM00271">
    <property type="entry name" value="DnaJ"/>
    <property type="match status" value="1"/>
</dbReference>
<feature type="region of interest" description="Disordered" evidence="2">
    <location>
        <begin position="96"/>
        <end position="120"/>
    </location>
</feature>
<dbReference type="InterPro" id="IPR001623">
    <property type="entry name" value="DnaJ_domain"/>
</dbReference>
<feature type="compositionally biased region" description="Polar residues" evidence="2">
    <location>
        <begin position="96"/>
        <end position="105"/>
    </location>
</feature>
<keyword evidence="1" id="KW-0143">Chaperone</keyword>
<dbReference type="Gene3D" id="1.10.287.110">
    <property type="entry name" value="DnaJ domain"/>
    <property type="match status" value="1"/>
</dbReference>
<dbReference type="PANTHER" id="PTHR44145">
    <property type="entry name" value="DNAJ HOMOLOG SUBFAMILY A MEMBER 3, MITOCHONDRIAL"/>
    <property type="match status" value="1"/>
</dbReference>
<dbReference type="SUPFAM" id="SSF46565">
    <property type="entry name" value="Chaperone J-domain"/>
    <property type="match status" value="1"/>
</dbReference>
<organism evidence="4 5">
    <name type="scientific">Pleomorphomonas diazotrophica</name>
    <dbReference type="NCBI Taxonomy" id="1166257"/>
    <lineage>
        <taxon>Bacteria</taxon>
        <taxon>Pseudomonadati</taxon>
        <taxon>Pseudomonadota</taxon>
        <taxon>Alphaproteobacteria</taxon>
        <taxon>Hyphomicrobiales</taxon>
        <taxon>Pleomorphomonadaceae</taxon>
        <taxon>Pleomorphomonas</taxon>
    </lineage>
</organism>
<keyword evidence="5" id="KW-1185">Reference proteome</keyword>
<dbReference type="PRINTS" id="PR00625">
    <property type="entry name" value="JDOMAIN"/>
</dbReference>
<evidence type="ECO:0000259" key="3">
    <source>
        <dbReference type="PROSITE" id="PS50076"/>
    </source>
</evidence>
<dbReference type="PROSITE" id="PS50076">
    <property type="entry name" value="DNAJ_2"/>
    <property type="match status" value="1"/>
</dbReference>
<dbReference type="Pfam" id="PF00226">
    <property type="entry name" value="DnaJ"/>
    <property type="match status" value="1"/>
</dbReference>
<dbReference type="AlphaFoldDB" id="A0A1I4RPA7"/>
<sequence>MDSYSKLFEKIRIKPDKESVARDQFPRCEWAGCENAGAHRAPKGRGREGQYHHYCLEHVQLYNKSYNYFSGMGDDDVIAFQKDALTGHRPTWTVSVNRWGQTDPNAGNRRRPAEPTYNDPFGVFHGSRAGGMRSEPEEPRRRVSPMTQRAFETLHLEVGASKDEIKAQYKIMVKRHHPDANGGDRSSEERLREIIQAYNYLKTAGFC</sequence>
<dbReference type="PANTHER" id="PTHR44145:SF3">
    <property type="entry name" value="DNAJ HOMOLOG SUBFAMILY A MEMBER 3, MITOCHONDRIAL"/>
    <property type="match status" value="1"/>
</dbReference>
<accession>A0A1I4RPA7</accession>
<dbReference type="InterPro" id="IPR036869">
    <property type="entry name" value="J_dom_sf"/>
</dbReference>
<dbReference type="RefSeq" id="WP_101290546.1">
    <property type="nucleotide sequence ID" value="NZ_FOUQ01000002.1"/>
</dbReference>